<dbReference type="CDD" id="cd16454">
    <property type="entry name" value="RING-H2_PA-TM-RING"/>
    <property type="match status" value="1"/>
</dbReference>
<dbReference type="GO" id="GO:0061630">
    <property type="term" value="F:ubiquitin protein ligase activity"/>
    <property type="evidence" value="ECO:0007669"/>
    <property type="project" value="UniProtKB-EC"/>
</dbReference>
<evidence type="ECO:0000256" key="3">
    <source>
        <dbReference type="ARBA" id="ARBA00022679"/>
    </source>
</evidence>
<evidence type="ECO:0000256" key="4">
    <source>
        <dbReference type="ARBA" id="ARBA00022723"/>
    </source>
</evidence>
<feature type="compositionally biased region" description="Polar residues" evidence="9">
    <location>
        <begin position="421"/>
        <end position="440"/>
    </location>
</feature>
<feature type="region of interest" description="Disordered" evidence="9">
    <location>
        <begin position="69"/>
        <end position="96"/>
    </location>
</feature>
<dbReference type="GO" id="GO:0005634">
    <property type="term" value="C:nucleus"/>
    <property type="evidence" value="ECO:0007669"/>
    <property type="project" value="TreeGrafter"/>
</dbReference>
<dbReference type="InterPro" id="IPR039525">
    <property type="entry name" value="RNF126-like_zinc-ribbon"/>
</dbReference>
<keyword evidence="6" id="KW-0833">Ubl conjugation pathway</keyword>
<organism evidence="11 12">
    <name type="scientific">Apophysomyces ossiformis</name>
    <dbReference type="NCBI Taxonomy" id="679940"/>
    <lineage>
        <taxon>Eukaryota</taxon>
        <taxon>Fungi</taxon>
        <taxon>Fungi incertae sedis</taxon>
        <taxon>Mucoromycota</taxon>
        <taxon>Mucoromycotina</taxon>
        <taxon>Mucoromycetes</taxon>
        <taxon>Mucorales</taxon>
        <taxon>Mucorineae</taxon>
        <taxon>Mucoraceae</taxon>
        <taxon>Apophysomyces</taxon>
    </lineage>
</organism>
<comment type="catalytic activity">
    <reaction evidence="1">
        <text>S-ubiquitinyl-[E2 ubiquitin-conjugating enzyme]-L-cysteine + [acceptor protein]-L-lysine = [E2 ubiquitin-conjugating enzyme]-L-cysteine + N(6)-ubiquitinyl-[acceptor protein]-L-lysine.</text>
        <dbReference type="EC" id="2.3.2.27"/>
    </reaction>
</comment>
<keyword evidence="12" id="KW-1185">Reference proteome</keyword>
<keyword evidence="4" id="KW-0479">Metal-binding</keyword>
<proteinExistence type="predicted"/>
<evidence type="ECO:0000256" key="9">
    <source>
        <dbReference type="SAM" id="MobiDB-lite"/>
    </source>
</evidence>
<evidence type="ECO:0000313" key="11">
    <source>
        <dbReference type="EMBL" id="KAF7721144.1"/>
    </source>
</evidence>
<feature type="compositionally biased region" description="Gly residues" evidence="9">
    <location>
        <begin position="217"/>
        <end position="227"/>
    </location>
</feature>
<evidence type="ECO:0000256" key="6">
    <source>
        <dbReference type="ARBA" id="ARBA00022786"/>
    </source>
</evidence>
<dbReference type="InterPro" id="IPR051834">
    <property type="entry name" value="RING_finger_E3_ligase"/>
</dbReference>
<evidence type="ECO:0000256" key="2">
    <source>
        <dbReference type="ARBA" id="ARBA00012483"/>
    </source>
</evidence>
<dbReference type="InterPro" id="IPR001841">
    <property type="entry name" value="Znf_RING"/>
</dbReference>
<reference evidence="11" key="1">
    <citation type="submission" date="2020-01" db="EMBL/GenBank/DDBJ databases">
        <title>Genome Sequencing of Three Apophysomyces-Like Fungal Strains Confirms a Novel Fungal Genus in the Mucoromycota with divergent Burkholderia-like Endosymbiotic Bacteria.</title>
        <authorList>
            <person name="Stajich J.E."/>
            <person name="Macias A.M."/>
            <person name="Carter-House D."/>
            <person name="Lovett B."/>
            <person name="Kasson L.R."/>
            <person name="Berry K."/>
            <person name="Grigoriev I."/>
            <person name="Chang Y."/>
            <person name="Spatafora J."/>
            <person name="Kasson M.T."/>
        </authorList>
    </citation>
    <scope>NUCLEOTIDE SEQUENCE</scope>
    <source>
        <strain evidence="11">NRRL A-21654</strain>
    </source>
</reference>
<dbReference type="PROSITE" id="PS50089">
    <property type="entry name" value="ZF_RING_2"/>
    <property type="match status" value="1"/>
</dbReference>
<evidence type="ECO:0000259" key="10">
    <source>
        <dbReference type="PROSITE" id="PS50089"/>
    </source>
</evidence>
<keyword evidence="5 8" id="KW-0863">Zinc-finger</keyword>
<dbReference type="PANTHER" id="PTHR45931">
    <property type="entry name" value="SI:CH211-59O9.10"/>
    <property type="match status" value="1"/>
</dbReference>
<dbReference type="Gene3D" id="3.30.40.10">
    <property type="entry name" value="Zinc/RING finger domain, C3HC4 (zinc finger)"/>
    <property type="match status" value="1"/>
</dbReference>
<dbReference type="Pfam" id="PF13639">
    <property type="entry name" value="zf-RING_2"/>
    <property type="match status" value="1"/>
</dbReference>
<feature type="compositionally biased region" description="Low complexity" evidence="9">
    <location>
        <begin position="194"/>
        <end position="216"/>
    </location>
</feature>
<keyword evidence="7" id="KW-0862">Zinc</keyword>
<dbReference type="EC" id="2.3.2.27" evidence="2"/>
<dbReference type="EMBL" id="JABAYA010000301">
    <property type="protein sequence ID" value="KAF7721144.1"/>
    <property type="molecule type" value="Genomic_DNA"/>
</dbReference>
<gene>
    <name evidence="11" type="ORF">EC973_005367</name>
</gene>
<comment type="caution">
    <text evidence="11">The sequence shown here is derived from an EMBL/GenBank/DDBJ whole genome shotgun (WGS) entry which is preliminary data.</text>
</comment>
<feature type="region of interest" description="Disordered" evidence="9">
    <location>
        <begin position="350"/>
        <end position="475"/>
    </location>
</feature>
<feature type="compositionally biased region" description="Low complexity" evidence="9">
    <location>
        <begin position="140"/>
        <end position="150"/>
    </location>
</feature>
<dbReference type="AlphaFoldDB" id="A0A8H7BJQ8"/>
<dbReference type="PANTHER" id="PTHR45931:SF3">
    <property type="entry name" value="RING ZINC FINGER-CONTAINING PROTEIN"/>
    <property type="match status" value="1"/>
</dbReference>
<dbReference type="SUPFAM" id="SSF57850">
    <property type="entry name" value="RING/U-box"/>
    <property type="match status" value="1"/>
</dbReference>
<accession>A0A8H7BJQ8</accession>
<name>A0A8H7BJQ8_9FUNG</name>
<evidence type="ECO:0000313" key="12">
    <source>
        <dbReference type="Proteomes" id="UP000605846"/>
    </source>
</evidence>
<dbReference type="Proteomes" id="UP000605846">
    <property type="component" value="Unassembled WGS sequence"/>
</dbReference>
<dbReference type="GO" id="GO:0008270">
    <property type="term" value="F:zinc ion binding"/>
    <property type="evidence" value="ECO:0007669"/>
    <property type="project" value="UniProtKB-KW"/>
</dbReference>
<dbReference type="Pfam" id="PF14369">
    <property type="entry name" value="Zn_ribbon_19"/>
    <property type="match status" value="1"/>
</dbReference>
<feature type="region of interest" description="Disordered" evidence="9">
    <location>
        <begin position="187"/>
        <end position="230"/>
    </location>
</feature>
<dbReference type="OrthoDB" id="8062037at2759"/>
<feature type="domain" description="RING-type" evidence="10">
    <location>
        <begin position="317"/>
        <end position="342"/>
    </location>
</feature>
<keyword evidence="3" id="KW-0808">Transferase</keyword>
<dbReference type="GO" id="GO:0006511">
    <property type="term" value="P:ubiquitin-dependent protein catabolic process"/>
    <property type="evidence" value="ECO:0007669"/>
    <property type="project" value="TreeGrafter"/>
</dbReference>
<evidence type="ECO:0000256" key="5">
    <source>
        <dbReference type="ARBA" id="ARBA00022771"/>
    </source>
</evidence>
<dbReference type="InterPro" id="IPR013083">
    <property type="entry name" value="Znf_RING/FYVE/PHD"/>
</dbReference>
<evidence type="ECO:0000256" key="7">
    <source>
        <dbReference type="ARBA" id="ARBA00022833"/>
    </source>
</evidence>
<feature type="compositionally biased region" description="Polar residues" evidence="9">
    <location>
        <begin position="118"/>
        <end position="131"/>
    </location>
</feature>
<feature type="region of interest" description="Disordered" evidence="9">
    <location>
        <begin position="115"/>
        <end position="151"/>
    </location>
</feature>
<evidence type="ECO:0000256" key="1">
    <source>
        <dbReference type="ARBA" id="ARBA00000900"/>
    </source>
</evidence>
<sequence>MSTVTSDTARRYWCHVCQDQVPIYMAPDPTCQHCNEQFIEEMDDSADDPRSFLGGGEPETNEETYQFFLQPGGTTTNNDDEGGGGHGDGDQGARAAGGALGTLLQNIFSNVMGPNFDIRTTTGTHPTSPANTDQEEDQQHQQQQREQTQRPMFLYGGMVDGNMRLRTVNISQSDNNGERTYTFITRPASQTQDTAQEGAEHGQGQTEGAGQAEGQAEGQGEGRGQGRGDIPLTGLGSLLQFLTSITGAPLDGFVGNPNDYVFSQASLDNIITQLMEQAGSRNAPPPASEEVIEALPKRPLKQQEFDEFEREEVIIELPCTHVFHGDCIKPWLKVNGTCPVCRYSLLSEEQRENSDQGPNNNDSNNNNANANAYNNNNNVHNTSNGNNNGSGGNINSNDNISNAAGASQEQGESSAPEGANRTASSSTHPGITQTDQNLNRSPIHWPTNIPGAFTWGPGRSNDHTNPTTEADLDLD</sequence>
<feature type="compositionally biased region" description="Low complexity" evidence="9">
    <location>
        <begin position="355"/>
        <end position="406"/>
    </location>
</feature>
<evidence type="ECO:0000256" key="8">
    <source>
        <dbReference type="PROSITE-ProRule" id="PRU00175"/>
    </source>
</evidence>
<protein>
    <recommendedName>
        <fullName evidence="2">RING-type E3 ubiquitin transferase</fullName>
        <ecNumber evidence="2">2.3.2.27</ecNumber>
    </recommendedName>
</protein>